<evidence type="ECO:0000313" key="3">
    <source>
        <dbReference type="EMBL" id="NGY65941.1"/>
    </source>
</evidence>
<dbReference type="InterPro" id="IPR011044">
    <property type="entry name" value="Quino_amine_DH_bsu"/>
</dbReference>
<reference evidence="3 4" key="1">
    <citation type="submission" date="2020-03" db="EMBL/GenBank/DDBJ databases">
        <title>Isolation and identification of active actinomycetes.</title>
        <authorList>
            <person name="Sun X."/>
        </authorList>
    </citation>
    <scope>NUCLEOTIDE SEQUENCE [LARGE SCALE GENOMIC DNA]</scope>
    <source>
        <strain evidence="3 4">NEAU-D13</strain>
    </source>
</reference>
<dbReference type="InterPro" id="IPR015943">
    <property type="entry name" value="WD40/YVTN_repeat-like_dom_sf"/>
</dbReference>
<keyword evidence="2" id="KW-0732">Signal</keyword>
<evidence type="ECO:0000313" key="4">
    <source>
        <dbReference type="Proteomes" id="UP000481360"/>
    </source>
</evidence>
<dbReference type="Proteomes" id="UP000481360">
    <property type="component" value="Unassembled WGS sequence"/>
</dbReference>
<dbReference type="SUPFAM" id="SSF50969">
    <property type="entry name" value="YVTN repeat-like/Quinoprotein amine dehydrogenase"/>
    <property type="match status" value="1"/>
</dbReference>
<feature type="signal peptide" evidence="2">
    <location>
        <begin position="1"/>
        <end position="22"/>
    </location>
</feature>
<keyword evidence="1" id="KW-0472">Membrane</keyword>
<feature type="chain" id="PRO_5028827906" evidence="2">
    <location>
        <begin position="23"/>
        <end position="941"/>
    </location>
</feature>
<feature type="transmembrane region" description="Helical" evidence="1">
    <location>
        <begin position="360"/>
        <end position="379"/>
    </location>
</feature>
<gene>
    <name evidence="3" type="ORF">G7043_44350</name>
</gene>
<feature type="transmembrane region" description="Helical" evidence="1">
    <location>
        <begin position="313"/>
        <end position="340"/>
    </location>
</feature>
<dbReference type="AlphaFoldDB" id="A0A7C9W5J1"/>
<feature type="transmembrane region" description="Helical" evidence="1">
    <location>
        <begin position="636"/>
        <end position="656"/>
    </location>
</feature>
<sequence length="941" mass="102450">MIAIVLITISCAFLLITPGATATKPESGDRWLTEQMLGLKELRGYYPLTNHEVPAAEVIQGNGVYFDTIRQGSLITAHLRGYASMDGSSDLDMWLIETTNAEFSGAHRGEARPGFDARLNTFTQERTDDERTNHTVIFGRGRVKAKISLMTSSPADTAVSTIQGIANQQYAKLADSPDLSDQKAVSLRTVQIRLYVGTVLTLLLLQLGIWLAVCVNDRSTRERILRFVLRRQLQPWRGPARFDDVSDEARTRARNHTRGAVIRGAIFLALFTATYQLTTVRQFLLFAALGAVVSLVQVFTARRGFAAVQGFRASLVVVATSATGIALAGTGLQAILLTAVAPLAAPAELSQEGLTKATQIFFVIGLMLLALADIPHRLARRFASRNAQRRLAADGRQEILLLRSFLDDNLKIRTRRTGRHNLLERLALRRRERVEELVAWCLWRQGPVVALGEPGTKLPPLGAARTYHGADWQQAVKDKIHSCRFVVFLVGRTPSLKWEISAVRQAGALQRAIFVIPPVPLKEARARLTVLASALGMDEQVFPPFDLRHEFTLVLGFDVDGTPRLHVADGRDDTALLLALEHAAEAVQPAAQVWLADPSPAAAAVPRSVDSLLRVSPTRREARAARWSRRWQTWPWLASISLSFLSSALVAVGPAAPPLPPMPGTALSQTPLSSTAVVGAGKFIGADRTTKQLVSLDQTGTTPVHTMTEIPQLLTATDNMVFVSTFRPYTLIALRGNGAGYDEIWRVSLPSIAFGIQVVNDRVAVVTPRTEEVRAFDVGTGANMTTTKLPGGPLALASHQGQLLVASTADNTLTWVDPHAGTPGRKMTLPVIPDHLQVVGDTLFVSSIENSALVKLSLVDGQVHARAEIGRFNGIMTIGARHVMVGTYDETPKLFLLDAGKLDQESVVDVPRQLTEAMFSDSAYYIALGTPGVLTRIPEEP</sequence>
<name>A0A7C9W5J1_9PSEU</name>
<dbReference type="EMBL" id="JAAMPJ010000018">
    <property type="protein sequence ID" value="NGY65941.1"/>
    <property type="molecule type" value="Genomic_DNA"/>
</dbReference>
<keyword evidence="1" id="KW-1133">Transmembrane helix</keyword>
<feature type="transmembrane region" description="Helical" evidence="1">
    <location>
        <begin position="283"/>
        <end position="301"/>
    </location>
</feature>
<protein>
    <submittedName>
        <fullName evidence="3">Uncharacterized protein</fullName>
    </submittedName>
</protein>
<dbReference type="Gene3D" id="2.130.10.10">
    <property type="entry name" value="YVTN repeat-like/Quinoprotein amine dehydrogenase"/>
    <property type="match status" value="1"/>
</dbReference>
<keyword evidence="4" id="KW-1185">Reference proteome</keyword>
<organism evidence="3 4">
    <name type="scientific">Lentzea alba</name>
    <dbReference type="NCBI Taxonomy" id="2714351"/>
    <lineage>
        <taxon>Bacteria</taxon>
        <taxon>Bacillati</taxon>
        <taxon>Actinomycetota</taxon>
        <taxon>Actinomycetes</taxon>
        <taxon>Pseudonocardiales</taxon>
        <taxon>Pseudonocardiaceae</taxon>
        <taxon>Lentzea</taxon>
    </lineage>
</organism>
<dbReference type="RefSeq" id="WP_166055161.1">
    <property type="nucleotide sequence ID" value="NZ_JAAMPJ010000018.1"/>
</dbReference>
<feature type="transmembrane region" description="Helical" evidence="1">
    <location>
        <begin position="260"/>
        <end position="277"/>
    </location>
</feature>
<proteinExistence type="predicted"/>
<comment type="caution">
    <text evidence="3">The sequence shown here is derived from an EMBL/GenBank/DDBJ whole genome shotgun (WGS) entry which is preliminary data.</text>
</comment>
<evidence type="ECO:0000256" key="2">
    <source>
        <dbReference type="SAM" id="SignalP"/>
    </source>
</evidence>
<keyword evidence="1" id="KW-0812">Transmembrane</keyword>
<evidence type="ECO:0000256" key="1">
    <source>
        <dbReference type="SAM" id="Phobius"/>
    </source>
</evidence>
<feature type="transmembrane region" description="Helical" evidence="1">
    <location>
        <begin position="194"/>
        <end position="216"/>
    </location>
</feature>
<accession>A0A7C9W5J1</accession>